<name>A0A1H2HVE3_9PROT</name>
<dbReference type="Pfam" id="PF18753">
    <property type="entry name" value="Nmad2"/>
    <property type="match status" value="1"/>
</dbReference>
<dbReference type="Proteomes" id="UP000182882">
    <property type="component" value="Unassembled WGS sequence"/>
</dbReference>
<dbReference type="KEGG" id="nur:ATY38_04050"/>
<gene>
    <name evidence="2" type="ORF">SAMN05216406_1683</name>
</gene>
<dbReference type="EMBL" id="FNLN01000068">
    <property type="protein sequence ID" value="SDU35872.1"/>
    <property type="molecule type" value="Genomic_DNA"/>
</dbReference>
<dbReference type="RefSeq" id="WP_062558173.1">
    <property type="nucleotide sequence ID" value="NZ_CP013341.1"/>
</dbReference>
<dbReference type="AlphaFoldDB" id="A0A1H2HVE3"/>
<proteinExistence type="predicted"/>
<reference evidence="3" key="1">
    <citation type="submission" date="2016-10" db="EMBL/GenBank/DDBJ databases">
        <authorList>
            <person name="Varghese N."/>
            <person name="Submissions S."/>
        </authorList>
    </citation>
    <scope>NUCLEOTIDE SEQUENCE [LARGE SCALE GENOMIC DNA]</scope>
    <source>
        <strain evidence="3">Nm10</strain>
    </source>
</reference>
<evidence type="ECO:0000259" key="1">
    <source>
        <dbReference type="Pfam" id="PF18753"/>
    </source>
</evidence>
<keyword evidence="3" id="KW-1185">Reference proteome</keyword>
<protein>
    <recommendedName>
        <fullName evidence="1">Nucleotide modification associated domain-containing protein</fullName>
    </recommendedName>
</protein>
<organism evidence="2 3">
    <name type="scientific">Nitrosomonas ureae</name>
    <dbReference type="NCBI Taxonomy" id="44577"/>
    <lineage>
        <taxon>Bacteria</taxon>
        <taxon>Pseudomonadati</taxon>
        <taxon>Pseudomonadota</taxon>
        <taxon>Betaproteobacteria</taxon>
        <taxon>Nitrosomonadales</taxon>
        <taxon>Nitrosomonadaceae</taxon>
        <taxon>Nitrosomonas</taxon>
    </lineage>
</organism>
<dbReference type="InterPro" id="IPR041180">
    <property type="entry name" value="Nmad2"/>
</dbReference>
<feature type="domain" description="Nucleotide modification associated" evidence="1">
    <location>
        <begin position="7"/>
        <end position="207"/>
    </location>
</feature>
<evidence type="ECO:0000313" key="3">
    <source>
        <dbReference type="Proteomes" id="UP000182882"/>
    </source>
</evidence>
<evidence type="ECO:0000313" key="2">
    <source>
        <dbReference type="EMBL" id="SDU35872.1"/>
    </source>
</evidence>
<accession>A0A1H2HVE3</accession>
<sequence>MLIETNSNLYTYVITRDLGFAPNPFHGLCTLATCKPGIRKAAKVGDWILGIGGAELKSVKRKCIFLMKVSEKISFQDYWDNFNYNLKKPVRNGSQVQMLGDNIYHRDKSDEWLQEDSHHSKPDGTPNFENLVRDTGRCDQMLISNYFFYFGSEAINVDLDSIVFGNVRNFKKTILSDSVKGRELINSIFQKNKNRRNLIISDPYHFMDSHKRVDQRSGKLSE</sequence>